<protein>
    <submittedName>
        <fullName evidence="1">Uncharacterized protein</fullName>
    </submittedName>
</protein>
<dbReference type="AlphaFoldDB" id="A0A1V5SHY2"/>
<organism evidence="1">
    <name type="scientific">Candidatus Atribacter allofermentans</name>
    <dbReference type="NCBI Taxonomy" id="1852833"/>
    <lineage>
        <taxon>Bacteria</taxon>
        <taxon>Pseudomonadati</taxon>
        <taxon>Atribacterota</taxon>
        <taxon>Atribacteria</taxon>
        <taxon>Atribacterales</taxon>
        <taxon>Atribacteraceae</taxon>
        <taxon>Atribacter</taxon>
    </lineage>
</organism>
<proteinExistence type="predicted"/>
<comment type="caution">
    <text evidence="1">The sequence shown here is derived from an EMBL/GenBank/DDBJ whole genome shotgun (WGS) entry which is preliminary data.</text>
</comment>
<evidence type="ECO:0000313" key="1">
    <source>
        <dbReference type="EMBL" id="OQA54065.1"/>
    </source>
</evidence>
<accession>A0A1V5SHY2</accession>
<reference evidence="1" key="1">
    <citation type="submission" date="2017-02" db="EMBL/GenBank/DDBJ databases">
        <title>Delving into the versatile metabolic prowess of the omnipresent phylum Bacteroidetes.</title>
        <authorList>
            <person name="Nobu M.K."/>
            <person name="Mei R."/>
            <person name="Narihiro T."/>
            <person name="Kuroda K."/>
            <person name="Liu W.-T."/>
        </authorList>
    </citation>
    <scope>NUCLEOTIDE SEQUENCE</scope>
    <source>
        <strain evidence="1">ADurb.Bin276</strain>
    </source>
</reference>
<gene>
    <name evidence="1" type="ORF">BWY41_02277</name>
</gene>
<dbReference type="Proteomes" id="UP000485569">
    <property type="component" value="Unassembled WGS sequence"/>
</dbReference>
<name>A0A1V5SHY2_9BACT</name>
<dbReference type="EMBL" id="MWBQ01000228">
    <property type="protein sequence ID" value="OQA54065.1"/>
    <property type="molecule type" value="Genomic_DNA"/>
</dbReference>
<sequence length="101" mass="11129">MSLSEALKQLASAQRIQAYSDSPSYTERVTAPIYAAIGREIEVLIKEEVSGMKTYIANTIQQAVQEAVREVGREAIIAAVQSLTENEKETKQKDKSKSDPV</sequence>